<proteinExistence type="predicted"/>
<dbReference type="Proteomes" id="UP000693970">
    <property type="component" value="Unassembled WGS sequence"/>
</dbReference>
<sequence length="279" mass="31411">MMTSRQSSSSPRIARVVSEDDGISPEASAFSQVQRPTLYSCIVNNNNNQEQFLSPVSLCRILDGFDLNVHGAYSFLDEYDNGSVPFYETDPPFLAAANAPTPFLPTNPSPVPTVLMDRYRQNPFYDSFLGLNYQSFSPLCRNRNRNHGPKEETDPFLAAVNVSTPYLAMNSSPIPIDPMDCYRELPFYDLFEGWKNQSVSPLHQHRNHRLEEASSAGWNELHRQVVAATIIQRAARTFMFHQRSRKVVHGTSLGFTGGQQGQYDHPVGRSLLQSPMCCD</sequence>
<protein>
    <submittedName>
        <fullName evidence="1">Uncharacterized protein</fullName>
    </submittedName>
</protein>
<dbReference type="AlphaFoldDB" id="A0A9K3KV73"/>
<gene>
    <name evidence="1" type="ORF">IV203_009732</name>
</gene>
<reference evidence="1" key="2">
    <citation type="submission" date="2021-04" db="EMBL/GenBank/DDBJ databases">
        <authorList>
            <person name="Podell S."/>
        </authorList>
    </citation>
    <scope>NUCLEOTIDE SEQUENCE</scope>
    <source>
        <strain evidence="1">Hildebrandi</strain>
    </source>
</reference>
<name>A0A9K3KV73_9STRA</name>
<reference evidence="1" key="1">
    <citation type="journal article" date="2021" name="Sci. Rep.">
        <title>Diploid genomic architecture of Nitzschia inconspicua, an elite biomass production diatom.</title>
        <authorList>
            <person name="Oliver A."/>
            <person name="Podell S."/>
            <person name="Pinowska A."/>
            <person name="Traller J.C."/>
            <person name="Smith S.R."/>
            <person name="McClure R."/>
            <person name="Beliaev A."/>
            <person name="Bohutskyi P."/>
            <person name="Hill E.A."/>
            <person name="Rabines A."/>
            <person name="Zheng H."/>
            <person name="Allen L.Z."/>
            <person name="Kuo A."/>
            <person name="Grigoriev I.V."/>
            <person name="Allen A.E."/>
            <person name="Hazlebeck D."/>
            <person name="Allen E.E."/>
        </authorList>
    </citation>
    <scope>NUCLEOTIDE SEQUENCE</scope>
    <source>
        <strain evidence="1">Hildebrandi</strain>
    </source>
</reference>
<dbReference type="EMBL" id="JAGRRH010000018">
    <property type="protein sequence ID" value="KAG7350372.1"/>
    <property type="molecule type" value="Genomic_DNA"/>
</dbReference>
<comment type="caution">
    <text evidence="1">The sequence shown here is derived from an EMBL/GenBank/DDBJ whole genome shotgun (WGS) entry which is preliminary data.</text>
</comment>
<evidence type="ECO:0000313" key="1">
    <source>
        <dbReference type="EMBL" id="KAG7350372.1"/>
    </source>
</evidence>
<keyword evidence="2" id="KW-1185">Reference proteome</keyword>
<accession>A0A9K3KV73</accession>
<evidence type="ECO:0000313" key="2">
    <source>
        <dbReference type="Proteomes" id="UP000693970"/>
    </source>
</evidence>
<organism evidence="1 2">
    <name type="scientific">Nitzschia inconspicua</name>
    <dbReference type="NCBI Taxonomy" id="303405"/>
    <lineage>
        <taxon>Eukaryota</taxon>
        <taxon>Sar</taxon>
        <taxon>Stramenopiles</taxon>
        <taxon>Ochrophyta</taxon>
        <taxon>Bacillariophyta</taxon>
        <taxon>Bacillariophyceae</taxon>
        <taxon>Bacillariophycidae</taxon>
        <taxon>Bacillariales</taxon>
        <taxon>Bacillariaceae</taxon>
        <taxon>Nitzschia</taxon>
    </lineage>
</organism>